<dbReference type="InterPro" id="IPR019109">
    <property type="entry name" value="MamF_MmsF"/>
</dbReference>
<keyword evidence="2 5" id="KW-0812">Transmembrane</keyword>
<dbReference type="Pfam" id="PF09685">
    <property type="entry name" value="MamF_MmsF"/>
    <property type="match status" value="1"/>
</dbReference>
<proteinExistence type="predicted"/>
<organism evidence="6 7">
    <name type="scientific">Flavobacterium sangjuense</name>
    <dbReference type="NCBI Taxonomy" id="2518177"/>
    <lineage>
        <taxon>Bacteria</taxon>
        <taxon>Pseudomonadati</taxon>
        <taxon>Bacteroidota</taxon>
        <taxon>Flavobacteriia</taxon>
        <taxon>Flavobacteriales</taxon>
        <taxon>Flavobacteriaceae</taxon>
        <taxon>Flavobacterium</taxon>
    </lineage>
</organism>
<accession>A0A4P7PUF2</accession>
<protein>
    <recommendedName>
        <fullName evidence="8">DUF4870 domain-containing protein</fullName>
    </recommendedName>
</protein>
<name>A0A4P7PUF2_9FLAO</name>
<evidence type="ECO:0000256" key="4">
    <source>
        <dbReference type="ARBA" id="ARBA00023136"/>
    </source>
</evidence>
<feature type="transmembrane region" description="Helical" evidence="5">
    <location>
        <begin position="57"/>
        <end position="79"/>
    </location>
</feature>
<comment type="subcellular location">
    <subcellularLocation>
        <location evidence="1">Membrane</location>
        <topology evidence="1">Multi-pass membrane protein</topology>
    </subcellularLocation>
</comment>
<feature type="transmembrane region" description="Helical" evidence="5">
    <location>
        <begin position="12"/>
        <end position="36"/>
    </location>
</feature>
<sequence>MTTTNDKNIATVLHLSALIQYIIPFGNFIFPIVIWSSKKGESEFIDYNGKQVLNFQLSIFIYTVVLCLIAIPIFIYTIFKNVPFDACFHDDNFVINHLNLEHITGAVIIGIVAVLLFVFMKVAEFVLIIHAAVKASSGEEYKYPLSIPFFK</sequence>
<evidence type="ECO:0000313" key="7">
    <source>
        <dbReference type="Proteomes" id="UP000296862"/>
    </source>
</evidence>
<dbReference type="OrthoDB" id="9808930at2"/>
<evidence type="ECO:0000256" key="2">
    <source>
        <dbReference type="ARBA" id="ARBA00022692"/>
    </source>
</evidence>
<keyword evidence="3 5" id="KW-1133">Transmembrane helix</keyword>
<feature type="transmembrane region" description="Helical" evidence="5">
    <location>
        <begin position="99"/>
        <end position="119"/>
    </location>
</feature>
<gene>
    <name evidence="6" type="ORF">GS03_02067</name>
</gene>
<evidence type="ECO:0000313" key="6">
    <source>
        <dbReference type="EMBL" id="QBZ98559.1"/>
    </source>
</evidence>
<dbReference type="Proteomes" id="UP000296862">
    <property type="component" value="Chromosome"/>
</dbReference>
<dbReference type="KEGG" id="fsn:GS03_02067"/>
<evidence type="ECO:0000256" key="3">
    <source>
        <dbReference type="ARBA" id="ARBA00022989"/>
    </source>
</evidence>
<reference evidence="6 7" key="1">
    <citation type="submission" date="2019-04" db="EMBL/GenBank/DDBJ databases">
        <title>Flavobacterium sp. GS03.</title>
        <authorList>
            <person name="Kim H."/>
        </authorList>
    </citation>
    <scope>NUCLEOTIDE SEQUENCE [LARGE SCALE GENOMIC DNA]</scope>
    <source>
        <strain evidence="6 7">GS03</strain>
    </source>
</reference>
<keyword evidence="4 5" id="KW-0472">Membrane</keyword>
<dbReference type="AlphaFoldDB" id="A0A4P7PUF2"/>
<keyword evidence="7" id="KW-1185">Reference proteome</keyword>
<dbReference type="EMBL" id="CP038810">
    <property type="protein sequence ID" value="QBZ98559.1"/>
    <property type="molecule type" value="Genomic_DNA"/>
</dbReference>
<evidence type="ECO:0008006" key="8">
    <source>
        <dbReference type="Google" id="ProtNLM"/>
    </source>
</evidence>
<dbReference type="RefSeq" id="WP_136152455.1">
    <property type="nucleotide sequence ID" value="NZ_CP038810.1"/>
</dbReference>
<evidence type="ECO:0000256" key="5">
    <source>
        <dbReference type="SAM" id="Phobius"/>
    </source>
</evidence>
<evidence type="ECO:0000256" key="1">
    <source>
        <dbReference type="ARBA" id="ARBA00004141"/>
    </source>
</evidence>